<dbReference type="EMBL" id="BSYO01000022">
    <property type="protein sequence ID" value="GMH21107.1"/>
    <property type="molecule type" value="Genomic_DNA"/>
</dbReference>
<name>A0AAD3T300_NEPGR</name>
<accession>A0AAD3T300</accession>
<protein>
    <submittedName>
        <fullName evidence="1">Uncharacterized protein</fullName>
    </submittedName>
</protein>
<sequence>MKALGQKSKTSTASITARNWSTLQSLAGAPSKGRSKAQKISKALAKWHSVLQTNYSIRSSQPPIAASNLQLHSSLRSDNRK</sequence>
<evidence type="ECO:0000313" key="1">
    <source>
        <dbReference type="EMBL" id="GMH21107.1"/>
    </source>
</evidence>
<dbReference type="AlphaFoldDB" id="A0AAD3T300"/>
<proteinExistence type="predicted"/>
<dbReference type="Proteomes" id="UP001279734">
    <property type="component" value="Unassembled WGS sequence"/>
</dbReference>
<keyword evidence="2" id="KW-1185">Reference proteome</keyword>
<evidence type="ECO:0000313" key="2">
    <source>
        <dbReference type="Proteomes" id="UP001279734"/>
    </source>
</evidence>
<organism evidence="1 2">
    <name type="scientific">Nepenthes gracilis</name>
    <name type="common">Slender pitcher plant</name>
    <dbReference type="NCBI Taxonomy" id="150966"/>
    <lineage>
        <taxon>Eukaryota</taxon>
        <taxon>Viridiplantae</taxon>
        <taxon>Streptophyta</taxon>
        <taxon>Embryophyta</taxon>
        <taxon>Tracheophyta</taxon>
        <taxon>Spermatophyta</taxon>
        <taxon>Magnoliopsida</taxon>
        <taxon>eudicotyledons</taxon>
        <taxon>Gunneridae</taxon>
        <taxon>Pentapetalae</taxon>
        <taxon>Caryophyllales</taxon>
        <taxon>Nepenthaceae</taxon>
        <taxon>Nepenthes</taxon>
    </lineage>
</organism>
<comment type="caution">
    <text evidence="1">The sequence shown here is derived from an EMBL/GenBank/DDBJ whole genome shotgun (WGS) entry which is preliminary data.</text>
</comment>
<reference evidence="1" key="1">
    <citation type="submission" date="2023-05" db="EMBL/GenBank/DDBJ databases">
        <title>Nepenthes gracilis genome sequencing.</title>
        <authorList>
            <person name="Fukushima K."/>
        </authorList>
    </citation>
    <scope>NUCLEOTIDE SEQUENCE</scope>
    <source>
        <strain evidence="1">SING2019-196</strain>
    </source>
</reference>
<gene>
    <name evidence="1" type="ORF">Nepgr_022949</name>
</gene>